<dbReference type="SMART" id="SM00202">
    <property type="entry name" value="SR"/>
    <property type="match status" value="1"/>
</dbReference>
<feature type="transmembrane region" description="Helical" evidence="19">
    <location>
        <begin position="547"/>
        <end position="571"/>
    </location>
</feature>
<feature type="transmembrane region" description="Helical" evidence="19">
    <location>
        <begin position="458"/>
        <end position="487"/>
    </location>
</feature>
<evidence type="ECO:0000256" key="16">
    <source>
        <dbReference type="ARBA" id="ARBA00069168"/>
    </source>
</evidence>
<evidence type="ECO:0000256" key="8">
    <source>
        <dbReference type="ARBA" id="ARBA00022837"/>
    </source>
</evidence>
<keyword evidence="8" id="KW-0106">Calcium</keyword>
<dbReference type="PANTHER" id="PTHR12011">
    <property type="entry name" value="ADHESION G-PROTEIN COUPLED RECEPTOR"/>
    <property type="match status" value="1"/>
</dbReference>
<dbReference type="Gene3D" id="2.60.220.50">
    <property type="match status" value="1"/>
</dbReference>
<evidence type="ECO:0000256" key="14">
    <source>
        <dbReference type="ARBA" id="ARBA00058074"/>
    </source>
</evidence>
<comment type="function">
    <text evidence="14">Binds to extracellular matrix proteins. Binds to pathogen-associated molecular patterns (PAMPs) present on the cell walls of Gram-positive and Gram-negative bacteria and fungi, behaving as a pattern recognition receptor (PRR). Induces bacterial and fungal aggregation and subsequent inhibition of PAMP-induced cytokine release. Does not possess intrinsic bactericidal activity. May play a role in the innate defense and homeostasis of certain epithelial surfaces.</text>
</comment>
<dbReference type="FunFam" id="1.20.1070.10:FF:000054">
    <property type="entry name" value="Adhesion G protein-coupled receptor E3"/>
    <property type="match status" value="1"/>
</dbReference>
<dbReference type="AlphaFoldDB" id="W5MRV5"/>
<dbReference type="PROSITE" id="PS50261">
    <property type="entry name" value="G_PROTEIN_RECEP_F2_4"/>
    <property type="match status" value="1"/>
</dbReference>
<dbReference type="Gene3D" id="3.10.250.10">
    <property type="entry name" value="SRCR-like domain"/>
    <property type="match status" value="1"/>
</dbReference>
<dbReference type="SUPFAM" id="SSF81321">
    <property type="entry name" value="Family A G protein-coupled receptor-like"/>
    <property type="match status" value="1"/>
</dbReference>
<dbReference type="FunFam" id="3.10.250.10:FF:000007">
    <property type="entry name" value="Soluble scavenger receptor cysteine-rich domain-containing protein SSC5D"/>
    <property type="match status" value="1"/>
</dbReference>
<evidence type="ECO:0000256" key="9">
    <source>
        <dbReference type="ARBA" id="ARBA00022989"/>
    </source>
</evidence>
<evidence type="ECO:0000256" key="13">
    <source>
        <dbReference type="ARBA" id="ARBA00023180"/>
    </source>
</evidence>
<keyword evidence="3" id="KW-1003">Cell membrane</keyword>
<feature type="domain" description="G-protein coupled receptors family 2 profile 2" evidence="22">
    <location>
        <begin position="397"/>
        <end position="640"/>
    </location>
</feature>
<dbReference type="Pfam" id="PF00530">
    <property type="entry name" value="SRCR"/>
    <property type="match status" value="1"/>
</dbReference>
<dbReference type="EMBL" id="AHAT01007475">
    <property type="status" value="NOT_ANNOTATED_CDS"/>
    <property type="molecule type" value="Genomic_DNA"/>
</dbReference>
<dbReference type="GeneTree" id="ENSGT00940000163334"/>
<comment type="caution">
    <text evidence="17">Lacks conserved residue(s) required for the propagation of feature annotation.</text>
</comment>
<dbReference type="PRINTS" id="PR00249">
    <property type="entry name" value="GPCRSECRETIN"/>
</dbReference>
<evidence type="ECO:0000256" key="15">
    <source>
        <dbReference type="ARBA" id="ARBA00064153"/>
    </source>
</evidence>
<evidence type="ECO:0000256" key="3">
    <source>
        <dbReference type="ARBA" id="ARBA00022475"/>
    </source>
</evidence>
<feature type="transmembrane region" description="Helical" evidence="19">
    <location>
        <begin position="591"/>
        <end position="611"/>
    </location>
</feature>
<feature type="transmembrane region" description="Helical" evidence="19">
    <location>
        <begin position="617"/>
        <end position="639"/>
    </location>
</feature>
<name>W5MRV5_LEPOC</name>
<dbReference type="KEGG" id="loc:107077586"/>
<accession>W5MRV5</accession>
<comment type="subunit">
    <text evidence="15">Interacts with LGALS1 and laminin.</text>
</comment>
<dbReference type="PRINTS" id="PR01128">
    <property type="entry name" value="EMR1HORMONER"/>
</dbReference>
<comment type="similarity">
    <text evidence="2">Belongs to the G-protein coupled receptor 2 family. Adhesion G-protein coupled receptor (ADGR) subfamily.</text>
</comment>
<keyword evidence="7" id="KW-0677">Repeat</keyword>
<evidence type="ECO:0000256" key="5">
    <source>
        <dbReference type="ARBA" id="ARBA00022692"/>
    </source>
</evidence>
<keyword evidence="12" id="KW-0675">Receptor</keyword>
<comment type="subcellular location">
    <subcellularLocation>
        <location evidence="1">Cell membrane</location>
        <topology evidence="1">Multi-pass membrane protein</topology>
    </subcellularLocation>
</comment>
<feature type="compositionally biased region" description="Basic and acidic residues" evidence="18">
    <location>
        <begin position="670"/>
        <end position="682"/>
    </location>
</feature>
<feature type="transmembrane region" description="Helical" evidence="19">
    <location>
        <begin position="434"/>
        <end position="452"/>
    </location>
</feature>
<evidence type="ECO:0000259" key="22">
    <source>
        <dbReference type="PROSITE" id="PS50261"/>
    </source>
</evidence>
<dbReference type="RefSeq" id="XP_015204510.1">
    <property type="nucleotide sequence ID" value="XM_015349024.2"/>
</dbReference>
<evidence type="ECO:0000256" key="12">
    <source>
        <dbReference type="ARBA" id="ARBA00023170"/>
    </source>
</evidence>
<dbReference type="GO" id="GO:0004930">
    <property type="term" value="F:G protein-coupled receptor activity"/>
    <property type="evidence" value="ECO:0000318"/>
    <property type="project" value="GO_Central"/>
</dbReference>
<feature type="disulfide bond" evidence="17">
    <location>
        <begin position="100"/>
        <end position="110"/>
    </location>
</feature>
<evidence type="ECO:0000256" key="4">
    <source>
        <dbReference type="ARBA" id="ARBA00022536"/>
    </source>
</evidence>
<evidence type="ECO:0000256" key="6">
    <source>
        <dbReference type="ARBA" id="ARBA00022729"/>
    </source>
</evidence>
<keyword evidence="25" id="KW-1185">Reference proteome</keyword>
<keyword evidence="6 20" id="KW-0732">Signal</keyword>
<keyword evidence="13" id="KW-0325">Glycoprotein</keyword>
<keyword evidence="4" id="KW-0245">EGF-like domain</keyword>
<dbReference type="GeneID" id="107077586"/>
<evidence type="ECO:0000256" key="10">
    <source>
        <dbReference type="ARBA" id="ARBA00023136"/>
    </source>
</evidence>
<dbReference type="SMART" id="SM00303">
    <property type="entry name" value="GPS"/>
    <property type="match status" value="1"/>
</dbReference>
<protein>
    <recommendedName>
        <fullName evidence="16">Soluble scavenger receptor cysteine-rich domain-containing protein SSC5D</fullName>
    </recommendedName>
</protein>
<dbReference type="eggNOG" id="KOG4193">
    <property type="taxonomic scope" value="Eukaryota"/>
</dbReference>
<dbReference type="Ensembl" id="ENSLOCT00000011130.1">
    <property type="protein sequence ID" value="ENSLOCP00000011114.1"/>
    <property type="gene ID" value="ENSLOCG00000009113.1"/>
</dbReference>
<evidence type="ECO:0000256" key="7">
    <source>
        <dbReference type="ARBA" id="ARBA00022737"/>
    </source>
</evidence>
<dbReference type="Proteomes" id="UP000018468">
    <property type="component" value="Linkage group LG6"/>
</dbReference>
<feature type="domain" description="GAIN-B" evidence="21">
    <location>
        <begin position="199"/>
        <end position="390"/>
    </location>
</feature>
<feature type="region of interest" description="Disordered" evidence="18">
    <location>
        <begin position="660"/>
        <end position="682"/>
    </location>
</feature>
<evidence type="ECO:0000256" key="1">
    <source>
        <dbReference type="ARBA" id="ARBA00004651"/>
    </source>
</evidence>
<dbReference type="InterPro" id="IPR036772">
    <property type="entry name" value="SRCR-like_dom_sf"/>
</dbReference>
<evidence type="ECO:0000256" key="11">
    <source>
        <dbReference type="ARBA" id="ARBA00023157"/>
    </source>
</evidence>
<dbReference type="PRINTS" id="PR00258">
    <property type="entry name" value="SPERACTRCPTR"/>
</dbReference>
<dbReference type="InterPro" id="IPR000203">
    <property type="entry name" value="GPS"/>
</dbReference>
<organism evidence="24 25">
    <name type="scientific">Lepisosteus oculatus</name>
    <name type="common">Spotted gar</name>
    <dbReference type="NCBI Taxonomy" id="7918"/>
    <lineage>
        <taxon>Eukaryota</taxon>
        <taxon>Metazoa</taxon>
        <taxon>Chordata</taxon>
        <taxon>Craniata</taxon>
        <taxon>Vertebrata</taxon>
        <taxon>Euteleostomi</taxon>
        <taxon>Actinopterygii</taxon>
        <taxon>Neopterygii</taxon>
        <taxon>Holostei</taxon>
        <taxon>Semionotiformes</taxon>
        <taxon>Lepisosteidae</taxon>
        <taxon>Lepisosteus</taxon>
    </lineage>
</organism>
<keyword evidence="9 19" id="KW-1133">Transmembrane helix</keyword>
<dbReference type="InterPro" id="IPR001190">
    <property type="entry name" value="SRCR"/>
</dbReference>
<dbReference type="GO" id="GO:0007166">
    <property type="term" value="P:cell surface receptor signaling pathway"/>
    <property type="evidence" value="ECO:0007669"/>
    <property type="project" value="InterPro"/>
</dbReference>
<dbReference type="Pfam" id="PF00002">
    <property type="entry name" value="7tm_2"/>
    <property type="match status" value="1"/>
</dbReference>
<dbReference type="OMA" id="DQKVEWG"/>
<evidence type="ECO:0000313" key="25">
    <source>
        <dbReference type="Proteomes" id="UP000018468"/>
    </source>
</evidence>
<evidence type="ECO:0000313" key="24">
    <source>
        <dbReference type="Ensembl" id="ENSLOCP00000011114.1"/>
    </source>
</evidence>
<dbReference type="Pfam" id="PF01825">
    <property type="entry name" value="GPS"/>
    <property type="match status" value="1"/>
</dbReference>
<evidence type="ECO:0000259" key="21">
    <source>
        <dbReference type="PROSITE" id="PS50221"/>
    </source>
</evidence>
<dbReference type="InterPro" id="IPR057244">
    <property type="entry name" value="GAIN_B"/>
</dbReference>
<keyword evidence="10 19" id="KW-0472">Membrane</keyword>
<dbReference type="EMBL" id="AHAT01007473">
    <property type="status" value="NOT_ANNOTATED_CDS"/>
    <property type="molecule type" value="Genomic_DNA"/>
</dbReference>
<dbReference type="Bgee" id="ENSLOCG00000009113">
    <property type="expression patterns" value="Expressed in bone element and 9 other cell types or tissues"/>
</dbReference>
<evidence type="ECO:0000256" key="20">
    <source>
        <dbReference type="SAM" id="SignalP"/>
    </source>
</evidence>
<dbReference type="PANTHER" id="PTHR12011:SF469">
    <property type="entry name" value="ADHESION G PROTEIN-COUPLED RECEPTOR E1-RELATED"/>
    <property type="match status" value="1"/>
</dbReference>
<dbReference type="GO" id="GO:0007186">
    <property type="term" value="P:G protein-coupled receptor signaling pathway"/>
    <property type="evidence" value="ECO:0000318"/>
    <property type="project" value="GO_Central"/>
</dbReference>
<dbReference type="Gene3D" id="1.20.1070.10">
    <property type="entry name" value="Rhodopsin 7-helix transmembrane proteins"/>
    <property type="match status" value="1"/>
</dbReference>
<evidence type="ECO:0000259" key="23">
    <source>
        <dbReference type="PROSITE" id="PS50287"/>
    </source>
</evidence>
<feature type="chain" id="PRO_5004866562" description="Soluble scavenger receptor cysteine-rich domain-containing protein SSC5D" evidence="20">
    <location>
        <begin position="21"/>
        <end position="682"/>
    </location>
</feature>
<dbReference type="PROSITE" id="PS50221">
    <property type="entry name" value="GAIN_B"/>
    <property type="match status" value="1"/>
</dbReference>
<dbReference type="InterPro" id="IPR001740">
    <property type="entry name" value="GPCR_2_EMR1-like_rcpt"/>
</dbReference>
<reference evidence="25" key="1">
    <citation type="submission" date="2011-12" db="EMBL/GenBank/DDBJ databases">
        <title>The Draft Genome of Lepisosteus oculatus.</title>
        <authorList>
            <consortium name="The Broad Institute Genome Assembly &amp; Analysis Group"/>
            <consortium name="Computational R&amp;D Group"/>
            <consortium name="and Sequencing Platform"/>
            <person name="Di Palma F."/>
            <person name="Alfoldi J."/>
            <person name="Johnson J."/>
            <person name="Berlin A."/>
            <person name="Gnerre S."/>
            <person name="Jaffe D."/>
            <person name="MacCallum I."/>
            <person name="Young S."/>
            <person name="Walker B.J."/>
            <person name="Lander E.S."/>
            <person name="Lindblad-Toh K."/>
        </authorList>
    </citation>
    <scope>NUCLEOTIDE SEQUENCE [LARGE SCALE GENOMIC DNA]</scope>
</reference>
<reference evidence="24" key="3">
    <citation type="submission" date="2025-09" db="UniProtKB">
        <authorList>
            <consortium name="Ensembl"/>
        </authorList>
    </citation>
    <scope>IDENTIFICATION</scope>
</reference>
<dbReference type="PROSITE" id="PS50287">
    <property type="entry name" value="SRCR_2"/>
    <property type="match status" value="1"/>
</dbReference>
<dbReference type="EMBL" id="AHAT01007474">
    <property type="status" value="NOT_ANNOTATED_CDS"/>
    <property type="molecule type" value="Genomic_DNA"/>
</dbReference>
<sequence>MWRFWIKVIISRLLLPVCIGPSFPNGTCTVMNVRLVNGYHDCEGRVEVNDGSSWVGVCKDLWDKKDATVVCRELGCGRAQFITGNFGQGKSEKQISKVQCSGNETSVLQCEKIQEFCYGSDAAVVVCSENARKQVKNCRDHLKEIKSTNFTYDFLSIYCSNSSETKNEPQKVIGLLSSFLKKLEIISNLTKEERTTAGEIILQSVENIELTVSANFDEFMKKNKSDDKLALEWLVIPANFTQKIEPLQIYGNTLQVNLQSPIQNTTQGNTAVLFASYTGLESVLDGRFFQSNSSEDTISPQINSHIVTVVIKQKNNHNYKCFQPINVTFQNKQKRSNKNVLFCVYWKSEGNESSWSKTGLKVIHSNETHTVCSSDHLSSFAVIMATNSKQINEDSVLSIISYVFVITALICLSLAIITFVFCKSVHKGHNIIHLHLSLCLFMAHLLFLTGGSKTDHNVICAVIAGVLHFFFLASFVWMCLEGVQLLLLVTNLRVVKYSSRSRLTKRYLLPPGYGIPAIIVAVSAGVFPGGYGTQTSCWLSYERGFNWSFHGPVSFLISVNIILFTIILWALRSQLGFLNTDISRVRNTRLLTFKSMAQCFIMGCSWILGFFQDAMFFKYAFVIINSLQGPFIFLVHCVLSQQIREEYRRWLRCTRRQKEKSESSGITMRTFEETSTKEHEPK</sequence>
<dbReference type="InterPro" id="IPR046338">
    <property type="entry name" value="GAIN_dom_sf"/>
</dbReference>
<feature type="domain" description="SRCR" evidence="23">
    <location>
        <begin position="33"/>
        <end position="128"/>
    </location>
</feature>
<feature type="transmembrane region" description="Helical" evidence="19">
    <location>
        <begin position="507"/>
        <end position="527"/>
    </location>
</feature>
<feature type="signal peptide" evidence="20">
    <location>
        <begin position="1"/>
        <end position="20"/>
    </location>
</feature>
<evidence type="ECO:0000256" key="2">
    <source>
        <dbReference type="ARBA" id="ARBA00007343"/>
    </source>
</evidence>
<reference evidence="24" key="2">
    <citation type="submission" date="2025-08" db="UniProtKB">
        <authorList>
            <consortium name="Ensembl"/>
        </authorList>
    </citation>
    <scope>IDENTIFICATION</scope>
</reference>
<dbReference type="InterPro" id="IPR000832">
    <property type="entry name" value="GPCR_2_secretin-like"/>
</dbReference>
<dbReference type="SUPFAM" id="SSF56487">
    <property type="entry name" value="SRCR-like"/>
    <property type="match status" value="1"/>
</dbReference>
<keyword evidence="5 19" id="KW-0812">Transmembrane</keyword>
<evidence type="ECO:0000256" key="19">
    <source>
        <dbReference type="SAM" id="Phobius"/>
    </source>
</evidence>
<dbReference type="HOGENOM" id="CLU_002753_3_7_1"/>
<dbReference type="OrthoDB" id="1100386at2759"/>
<evidence type="ECO:0000256" key="17">
    <source>
        <dbReference type="PROSITE-ProRule" id="PRU00196"/>
    </source>
</evidence>
<dbReference type="GO" id="GO:0005886">
    <property type="term" value="C:plasma membrane"/>
    <property type="evidence" value="ECO:0000318"/>
    <property type="project" value="GO_Central"/>
</dbReference>
<dbReference type="InterPro" id="IPR017981">
    <property type="entry name" value="GPCR_2-like_7TM"/>
</dbReference>
<proteinExistence type="inferred from homology"/>
<feature type="transmembrane region" description="Helical" evidence="19">
    <location>
        <begin position="399"/>
        <end position="422"/>
    </location>
</feature>
<dbReference type="InParanoid" id="W5MRV5"/>
<evidence type="ECO:0000256" key="18">
    <source>
        <dbReference type="SAM" id="MobiDB-lite"/>
    </source>
</evidence>
<keyword evidence="11 17" id="KW-1015">Disulfide bond</keyword>